<protein>
    <recommendedName>
        <fullName evidence="2">DUF7260 domain-containing protein</fullName>
    </recommendedName>
</protein>
<dbReference type="OrthoDB" id="213880at2157"/>
<comment type="caution">
    <text evidence="3">The sequence shown here is derived from an EMBL/GenBank/DDBJ whole genome shotgun (WGS) entry which is preliminary data.</text>
</comment>
<reference evidence="3 4" key="1">
    <citation type="journal article" date="2014" name="PLoS Genet.">
        <title>Phylogenetically driven sequencing of extremely halophilic archaea reveals strategies for static and dynamic osmo-response.</title>
        <authorList>
            <person name="Becker E.A."/>
            <person name="Seitzer P.M."/>
            <person name="Tritt A."/>
            <person name="Larsen D."/>
            <person name="Krusor M."/>
            <person name="Yao A.I."/>
            <person name="Wu D."/>
            <person name="Madern D."/>
            <person name="Eisen J.A."/>
            <person name="Darling A.E."/>
            <person name="Facciotti M.T."/>
        </authorList>
    </citation>
    <scope>NUCLEOTIDE SEQUENCE [LARGE SCALE GENOMIC DNA]</scope>
    <source>
        <strain evidence="3 4">100A6</strain>
    </source>
</reference>
<proteinExistence type="predicted"/>
<dbReference type="PATRIC" id="fig|1132509.6.peg.3577"/>
<organism evidence="3 4">
    <name type="scientific">Halococcus hamelinensis 100A6</name>
    <dbReference type="NCBI Taxonomy" id="1132509"/>
    <lineage>
        <taxon>Archaea</taxon>
        <taxon>Methanobacteriati</taxon>
        <taxon>Methanobacteriota</taxon>
        <taxon>Stenosarchaea group</taxon>
        <taxon>Halobacteria</taxon>
        <taxon>Halobacteriales</taxon>
        <taxon>Halococcaceae</taxon>
        <taxon>Halococcus</taxon>
    </lineage>
</organism>
<dbReference type="eggNOG" id="arCOG06167">
    <property type="taxonomic scope" value="Archaea"/>
</dbReference>
<sequence length="262" mass="28077">MTVETYVERARNRVDDERDATENKQAAYRRFVASVEETPTDSPVGPGGGPTAIGSVTAASSTGSSGCDRVRERFADTVAGHRTLDSDPADGLLETVAAELSEGVAVALAPANGAASLTDGLKRRVVSEATTRQHELRVMARALETEAESLAAADEALGDVIEWLVATNETALTDCEFDALAERHDRLATHRECCRTVARERQAVLRTTTSIDATVGLAQRELTGGLYEGFSVDHPVLSTAVRLDGLCTECQNVVRDHLVRRV</sequence>
<feature type="region of interest" description="Disordered" evidence="1">
    <location>
        <begin position="34"/>
        <end position="69"/>
    </location>
</feature>
<dbReference type="Proteomes" id="UP000011566">
    <property type="component" value="Unassembled WGS sequence"/>
</dbReference>
<evidence type="ECO:0000256" key="1">
    <source>
        <dbReference type="SAM" id="MobiDB-lite"/>
    </source>
</evidence>
<feature type="compositionally biased region" description="Low complexity" evidence="1">
    <location>
        <begin position="52"/>
        <end position="66"/>
    </location>
</feature>
<dbReference type="EMBL" id="AOMB01000042">
    <property type="protein sequence ID" value="EMA36171.1"/>
    <property type="molecule type" value="Genomic_DNA"/>
</dbReference>
<feature type="domain" description="DUF7260" evidence="2">
    <location>
        <begin position="5"/>
        <end position="251"/>
    </location>
</feature>
<name>M0LRR8_9EURY</name>
<evidence type="ECO:0000259" key="2">
    <source>
        <dbReference type="Pfam" id="PF23921"/>
    </source>
</evidence>
<accession>M0LRR8</accession>
<dbReference type="InterPro" id="IPR055684">
    <property type="entry name" value="DUF7260"/>
</dbReference>
<dbReference type="RefSeq" id="WP_007695438.1">
    <property type="nucleotide sequence ID" value="NZ_AOMB01000042.1"/>
</dbReference>
<evidence type="ECO:0000313" key="4">
    <source>
        <dbReference type="Proteomes" id="UP000011566"/>
    </source>
</evidence>
<evidence type="ECO:0000313" key="3">
    <source>
        <dbReference type="EMBL" id="EMA36171.1"/>
    </source>
</evidence>
<gene>
    <name evidence="3" type="ORF">C447_15401</name>
</gene>
<dbReference type="Pfam" id="PF23921">
    <property type="entry name" value="DUF7260"/>
    <property type="match status" value="1"/>
</dbReference>
<dbReference type="AlphaFoldDB" id="M0LRR8"/>
<keyword evidence="4" id="KW-1185">Reference proteome</keyword>